<keyword evidence="5 7" id="KW-1133">Transmembrane helix</keyword>
<feature type="transmembrane region" description="Helical" evidence="7">
    <location>
        <begin position="198"/>
        <end position="221"/>
    </location>
</feature>
<sequence length="683" mass="71707">MLGRWGRAATRWRLPVVGVWIVLALVGGVVGGGVFDRTQTVDDLRKSAESVRAEDRVDQLDPEGETVVAVISGEDFYTPALVETATAVFNGLRQTPGIVDVSDAYTAGGLVSADGNSSVAVIEIDPKYSEERALELADQIVERLRAIDAPEVLIGGELLAERTFADQAVDDAVFGESIALVVLCAVLILFLGGVIAGLLPLLAALATIATALLALNVLAGSVAVSEFAVNVVTLLGLGLAVDYSLLVIARFRQERAATPDAPLEELLERTVAAAGRAVLVSGLAVAIALAGLAVFGTPVLAAMALGGLLAVLLATVAGLTFVPALIAIAHGRIPAPGTRTWVWRRPRAGGRGLLATLAAFSQRHRVPVALVSTVALIALTVPVTGLDVNNSDASALPERTQERQVAERLERDFPLAAVPVTVVIEAETNDPKIQDLMRYLWTQGGRDDVQLADPHPGVTVVEINPQGPSAGAKAQSIVRNVRDYGASVPVLVGGPAAELIDAKESTRSRLPLALLVIFVPTALLLFALTRSVLIPVKALVLNLLTLGATLGALVLVFPGALDITTPLLLFMFIFGLSMDYEVFLLARIKEEWDRTGDNDRAVLAGITASGPVVTAAAVSIGIVFLGFALGELVQVKQVGVGMAIAVFLDVTVVRGLLLPATMSLLGRWNWWPGVLTRETGRMV</sequence>
<dbReference type="EMBL" id="JAPDDP010000006">
    <property type="protein sequence ID" value="MDA0179615.1"/>
    <property type="molecule type" value="Genomic_DNA"/>
</dbReference>
<comment type="subcellular location">
    <subcellularLocation>
        <location evidence="1">Cell membrane</location>
        <topology evidence="1">Multi-pass membrane protein</topology>
    </subcellularLocation>
</comment>
<dbReference type="PANTHER" id="PTHR33406">
    <property type="entry name" value="MEMBRANE PROTEIN MJ1562-RELATED"/>
    <property type="match status" value="1"/>
</dbReference>
<keyword evidence="6 7" id="KW-0472">Membrane</keyword>
<feature type="transmembrane region" description="Helical" evidence="7">
    <location>
        <begin position="227"/>
        <end position="249"/>
    </location>
</feature>
<dbReference type="Gene3D" id="1.20.1640.10">
    <property type="entry name" value="Multidrug efflux transporter AcrB transmembrane domain"/>
    <property type="match status" value="2"/>
</dbReference>
<feature type="transmembrane region" description="Helical" evidence="7">
    <location>
        <begin position="639"/>
        <end position="657"/>
    </location>
</feature>
<evidence type="ECO:0000313" key="10">
    <source>
        <dbReference type="Proteomes" id="UP001147653"/>
    </source>
</evidence>
<evidence type="ECO:0000256" key="7">
    <source>
        <dbReference type="SAM" id="Phobius"/>
    </source>
</evidence>
<evidence type="ECO:0000256" key="5">
    <source>
        <dbReference type="ARBA" id="ARBA00022989"/>
    </source>
</evidence>
<dbReference type="GO" id="GO:0005886">
    <property type="term" value="C:plasma membrane"/>
    <property type="evidence" value="ECO:0007669"/>
    <property type="project" value="UniProtKB-SubCell"/>
</dbReference>
<keyword evidence="3" id="KW-1003">Cell membrane</keyword>
<dbReference type="InterPro" id="IPR001036">
    <property type="entry name" value="Acrflvin-R"/>
</dbReference>
<feature type="transmembrane region" description="Helical" evidence="7">
    <location>
        <begin position="600"/>
        <end position="627"/>
    </location>
</feature>
<feature type="transmembrane region" description="Helical" evidence="7">
    <location>
        <begin position="301"/>
        <end position="329"/>
    </location>
</feature>
<evidence type="ECO:0000256" key="4">
    <source>
        <dbReference type="ARBA" id="ARBA00022692"/>
    </source>
</evidence>
<evidence type="ECO:0000256" key="2">
    <source>
        <dbReference type="ARBA" id="ARBA00010157"/>
    </source>
</evidence>
<name>A0A9X3S9U6_9ACTN</name>
<evidence type="ECO:0000256" key="6">
    <source>
        <dbReference type="ARBA" id="ARBA00023136"/>
    </source>
</evidence>
<feature type="domain" description="SSD" evidence="8">
    <location>
        <begin position="197"/>
        <end position="328"/>
    </location>
</feature>
<dbReference type="AlphaFoldDB" id="A0A9X3S9U6"/>
<dbReference type="Proteomes" id="UP001147653">
    <property type="component" value="Unassembled WGS sequence"/>
</dbReference>
<dbReference type="InterPro" id="IPR050545">
    <property type="entry name" value="Mycobact_MmpL"/>
</dbReference>
<dbReference type="PANTHER" id="PTHR33406:SF11">
    <property type="entry name" value="MEMBRANE PROTEIN SCO6666-RELATED"/>
    <property type="match status" value="1"/>
</dbReference>
<evidence type="ECO:0000256" key="3">
    <source>
        <dbReference type="ARBA" id="ARBA00022475"/>
    </source>
</evidence>
<dbReference type="SUPFAM" id="SSF82866">
    <property type="entry name" value="Multidrug efflux transporter AcrB transmembrane domain"/>
    <property type="match status" value="2"/>
</dbReference>
<feature type="transmembrane region" description="Helical" evidence="7">
    <location>
        <begin position="172"/>
        <end position="191"/>
    </location>
</feature>
<reference evidence="9" key="1">
    <citation type="submission" date="2022-10" db="EMBL/GenBank/DDBJ databases">
        <title>The WGS of Solirubrobacter phytolaccae KCTC 29190.</title>
        <authorList>
            <person name="Jiang Z."/>
        </authorList>
    </citation>
    <scope>NUCLEOTIDE SEQUENCE</scope>
    <source>
        <strain evidence="9">KCTC 29190</strain>
    </source>
</reference>
<accession>A0A9X3S9U6</accession>
<proteinExistence type="inferred from homology"/>
<protein>
    <submittedName>
        <fullName evidence="9">MMPL family transporter</fullName>
    </submittedName>
</protein>
<feature type="transmembrane region" description="Helical" evidence="7">
    <location>
        <begin position="270"/>
        <end position="295"/>
    </location>
</feature>
<dbReference type="Pfam" id="PF03176">
    <property type="entry name" value="MMPL"/>
    <property type="match status" value="2"/>
</dbReference>
<organism evidence="9 10">
    <name type="scientific">Solirubrobacter phytolaccae</name>
    <dbReference type="NCBI Taxonomy" id="1404360"/>
    <lineage>
        <taxon>Bacteria</taxon>
        <taxon>Bacillati</taxon>
        <taxon>Actinomycetota</taxon>
        <taxon>Thermoleophilia</taxon>
        <taxon>Solirubrobacterales</taxon>
        <taxon>Solirubrobacteraceae</taxon>
        <taxon>Solirubrobacter</taxon>
    </lineage>
</organism>
<feature type="transmembrane region" description="Helical" evidence="7">
    <location>
        <begin position="510"/>
        <end position="528"/>
    </location>
</feature>
<evidence type="ECO:0000259" key="8">
    <source>
        <dbReference type="PROSITE" id="PS50156"/>
    </source>
</evidence>
<dbReference type="RefSeq" id="WP_270023912.1">
    <property type="nucleotide sequence ID" value="NZ_JAPDDP010000006.1"/>
</dbReference>
<comment type="similarity">
    <text evidence="2">Belongs to the resistance-nodulation-cell division (RND) (TC 2.A.6) family. MmpL subfamily.</text>
</comment>
<comment type="caution">
    <text evidence="9">The sequence shown here is derived from an EMBL/GenBank/DDBJ whole genome shotgun (WGS) entry which is preliminary data.</text>
</comment>
<feature type="transmembrane region" description="Helical" evidence="7">
    <location>
        <begin position="366"/>
        <end position="386"/>
    </location>
</feature>
<evidence type="ECO:0000313" key="9">
    <source>
        <dbReference type="EMBL" id="MDA0179615.1"/>
    </source>
</evidence>
<feature type="transmembrane region" description="Helical" evidence="7">
    <location>
        <begin position="540"/>
        <end position="561"/>
    </location>
</feature>
<feature type="transmembrane region" description="Helical" evidence="7">
    <location>
        <begin position="567"/>
        <end position="588"/>
    </location>
</feature>
<dbReference type="InterPro" id="IPR004869">
    <property type="entry name" value="MMPL_dom"/>
</dbReference>
<evidence type="ECO:0000256" key="1">
    <source>
        <dbReference type="ARBA" id="ARBA00004651"/>
    </source>
</evidence>
<dbReference type="InterPro" id="IPR000731">
    <property type="entry name" value="SSD"/>
</dbReference>
<dbReference type="PRINTS" id="PR00702">
    <property type="entry name" value="ACRIFLAVINRP"/>
</dbReference>
<keyword evidence="10" id="KW-1185">Reference proteome</keyword>
<dbReference type="PROSITE" id="PS50156">
    <property type="entry name" value="SSD"/>
    <property type="match status" value="1"/>
</dbReference>
<feature type="transmembrane region" description="Helical" evidence="7">
    <location>
        <begin position="12"/>
        <end position="35"/>
    </location>
</feature>
<gene>
    <name evidence="9" type="ORF">OJ997_04850</name>
</gene>
<dbReference type="GO" id="GO:0022857">
    <property type="term" value="F:transmembrane transporter activity"/>
    <property type="evidence" value="ECO:0007669"/>
    <property type="project" value="InterPro"/>
</dbReference>
<keyword evidence="4 7" id="KW-0812">Transmembrane</keyword>